<evidence type="ECO:0000256" key="3">
    <source>
        <dbReference type="ARBA" id="ARBA00022475"/>
    </source>
</evidence>
<dbReference type="STRING" id="1122133.SAMN02745157_3647"/>
<feature type="transmembrane region" description="Helical" evidence="10">
    <location>
        <begin position="262"/>
        <end position="281"/>
    </location>
</feature>
<dbReference type="GO" id="GO:0015385">
    <property type="term" value="F:sodium:proton antiporter activity"/>
    <property type="evidence" value="ECO:0007669"/>
    <property type="project" value="InterPro"/>
</dbReference>
<keyword evidence="13" id="KW-1185">Reference proteome</keyword>
<keyword evidence="7" id="KW-0406">Ion transport</keyword>
<keyword evidence="2" id="KW-0813">Transport</keyword>
<feature type="transmembrane region" description="Helical" evidence="10">
    <location>
        <begin position="152"/>
        <end position="172"/>
    </location>
</feature>
<dbReference type="PANTHER" id="PTHR10110">
    <property type="entry name" value="SODIUM/HYDROGEN EXCHANGER"/>
    <property type="match status" value="1"/>
</dbReference>
<feature type="domain" description="Cation/H+ exchanger transmembrane" evidence="11">
    <location>
        <begin position="14"/>
        <end position="397"/>
    </location>
</feature>
<name>A0A1M5H6T2_9HYPH</name>
<dbReference type="InterPro" id="IPR006153">
    <property type="entry name" value="Cation/H_exchanger_TM"/>
</dbReference>
<reference evidence="12 13" key="1">
    <citation type="submission" date="2016-11" db="EMBL/GenBank/DDBJ databases">
        <authorList>
            <person name="Jaros S."/>
            <person name="Januszkiewicz K."/>
            <person name="Wedrychowicz H."/>
        </authorList>
    </citation>
    <scope>NUCLEOTIDE SEQUENCE [LARGE SCALE GENOMIC DNA]</scope>
    <source>
        <strain evidence="12 13">DSM 19436</strain>
    </source>
</reference>
<evidence type="ECO:0000256" key="10">
    <source>
        <dbReference type="SAM" id="Phobius"/>
    </source>
</evidence>
<sequence length="515" mass="55395">MPITFFESLVALLAVAILLLQVTRRMHLPYPGILAAAGVAVAMLPGAPYIPIDPPTMLALFIAPVLVDSAYDFPVGAARRMMLPLIFFAVVAVLATAGIVVAINWLTIGLPLVVAITLGAIVAPPDAAAATAVLSGLPVARRVDALLKGESLFNDATALLLFTAALTVQARGELDGETLLHLSIAAPGGILFGIAFGFLVSRLWPLTGNTIGGTLVQFVYAFATWLIAERLHLSAVLATVASAMTIATLTKVDYPPRMRVHSFAVWTTVVFLLNVLAFLLMGLQARRIVGAMSTTELDRALWFAAAIVGGVIAIRLAIAFLYRCISLHLHRAGRSSAAATKSETFLIGWTGMRGLVTLATALALPANFPDRDLVVLTAFAVVLATLVIQGGTLAPIIRLLNLGRQDEARAERDAAQTSLADAALEWLENEQGPEAEVIRRFYLEYRDGISAPDDASPVNRRRKLSLAALLLQRQRLDELRDADQIGPDHYLELQEDLDWKQLAVAPEEERRITES</sequence>
<evidence type="ECO:0000256" key="5">
    <source>
        <dbReference type="ARBA" id="ARBA00022989"/>
    </source>
</evidence>
<evidence type="ECO:0000313" key="12">
    <source>
        <dbReference type="EMBL" id="SHG11709.1"/>
    </source>
</evidence>
<gene>
    <name evidence="12" type="ORF">SAMN02745157_3647</name>
</gene>
<dbReference type="InterPro" id="IPR018422">
    <property type="entry name" value="Cation/H_exchanger_CPA1"/>
</dbReference>
<dbReference type="GO" id="GO:0015386">
    <property type="term" value="F:potassium:proton antiporter activity"/>
    <property type="evidence" value="ECO:0007669"/>
    <property type="project" value="TreeGrafter"/>
</dbReference>
<dbReference type="GO" id="GO:0051453">
    <property type="term" value="P:regulation of intracellular pH"/>
    <property type="evidence" value="ECO:0007669"/>
    <property type="project" value="TreeGrafter"/>
</dbReference>
<proteinExistence type="predicted"/>
<evidence type="ECO:0000256" key="9">
    <source>
        <dbReference type="ARBA" id="ARBA00023201"/>
    </source>
</evidence>
<feature type="transmembrane region" description="Helical" evidence="10">
    <location>
        <begin position="85"/>
        <end position="106"/>
    </location>
</feature>
<dbReference type="Gene3D" id="6.10.140.1330">
    <property type="match status" value="1"/>
</dbReference>
<dbReference type="Pfam" id="PF00999">
    <property type="entry name" value="Na_H_Exchanger"/>
    <property type="match status" value="1"/>
</dbReference>
<feature type="transmembrane region" description="Helical" evidence="10">
    <location>
        <begin position="346"/>
        <end position="368"/>
    </location>
</feature>
<keyword evidence="8 10" id="KW-0472">Membrane</keyword>
<keyword evidence="3" id="KW-1003">Cell membrane</keyword>
<organism evidence="12 13">
    <name type="scientific">Kaistia soli DSM 19436</name>
    <dbReference type="NCBI Taxonomy" id="1122133"/>
    <lineage>
        <taxon>Bacteria</taxon>
        <taxon>Pseudomonadati</taxon>
        <taxon>Pseudomonadota</taxon>
        <taxon>Alphaproteobacteria</taxon>
        <taxon>Hyphomicrobiales</taxon>
        <taxon>Kaistiaceae</taxon>
        <taxon>Kaistia</taxon>
    </lineage>
</organism>
<evidence type="ECO:0000256" key="2">
    <source>
        <dbReference type="ARBA" id="ARBA00022448"/>
    </source>
</evidence>
<dbReference type="GO" id="GO:0005886">
    <property type="term" value="C:plasma membrane"/>
    <property type="evidence" value="ECO:0007669"/>
    <property type="project" value="UniProtKB-SubCell"/>
</dbReference>
<keyword evidence="5 10" id="KW-1133">Transmembrane helix</keyword>
<accession>A0A1M5H6T2</accession>
<comment type="subcellular location">
    <subcellularLocation>
        <location evidence="1">Cell membrane</location>
        <topology evidence="1">Multi-pass membrane protein</topology>
    </subcellularLocation>
</comment>
<keyword evidence="6" id="KW-0915">Sodium</keyword>
<feature type="transmembrane region" description="Helical" evidence="10">
    <location>
        <begin position="206"/>
        <end position="227"/>
    </location>
</feature>
<protein>
    <submittedName>
        <fullName evidence="12">Monovalent cation:H+ antiporter, CPA1 family</fullName>
    </submittedName>
</protein>
<feature type="transmembrane region" description="Helical" evidence="10">
    <location>
        <begin position="374"/>
        <end position="400"/>
    </location>
</feature>
<feature type="transmembrane region" description="Helical" evidence="10">
    <location>
        <begin position="30"/>
        <end position="50"/>
    </location>
</feature>
<dbReference type="EMBL" id="FQUP01000003">
    <property type="protein sequence ID" value="SHG11709.1"/>
    <property type="molecule type" value="Genomic_DNA"/>
</dbReference>
<keyword evidence="4 10" id="KW-0812">Transmembrane</keyword>
<evidence type="ECO:0000256" key="6">
    <source>
        <dbReference type="ARBA" id="ARBA00023053"/>
    </source>
</evidence>
<evidence type="ECO:0000313" key="13">
    <source>
        <dbReference type="Proteomes" id="UP000184485"/>
    </source>
</evidence>
<evidence type="ECO:0000256" key="8">
    <source>
        <dbReference type="ARBA" id="ARBA00023136"/>
    </source>
</evidence>
<feature type="transmembrane region" description="Helical" evidence="10">
    <location>
        <begin position="178"/>
        <end position="199"/>
    </location>
</feature>
<feature type="transmembrane region" description="Helical" evidence="10">
    <location>
        <begin position="301"/>
        <end position="325"/>
    </location>
</feature>
<evidence type="ECO:0000259" key="11">
    <source>
        <dbReference type="Pfam" id="PF00999"/>
    </source>
</evidence>
<evidence type="ECO:0000256" key="1">
    <source>
        <dbReference type="ARBA" id="ARBA00004651"/>
    </source>
</evidence>
<keyword evidence="9" id="KW-0739">Sodium transport</keyword>
<evidence type="ECO:0000256" key="4">
    <source>
        <dbReference type="ARBA" id="ARBA00022692"/>
    </source>
</evidence>
<dbReference type="AlphaFoldDB" id="A0A1M5H6T2"/>
<feature type="transmembrane region" description="Helical" evidence="10">
    <location>
        <begin position="233"/>
        <end position="250"/>
    </location>
</feature>
<dbReference type="PANTHER" id="PTHR10110:SF86">
    <property type="entry name" value="SODIUM_HYDROGEN EXCHANGER 7"/>
    <property type="match status" value="1"/>
</dbReference>
<evidence type="ECO:0000256" key="7">
    <source>
        <dbReference type="ARBA" id="ARBA00023065"/>
    </source>
</evidence>
<feature type="transmembrane region" description="Helical" evidence="10">
    <location>
        <begin position="112"/>
        <end position="140"/>
    </location>
</feature>
<dbReference type="Proteomes" id="UP000184485">
    <property type="component" value="Unassembled WGS sequence"/>
</dbReference>
<dbReference type="GO" id="GO:0098719">
    <property type="term" value="P:sodium ion import across plasma membrane"/>
    <property type="evidence" value="ECO:0007669"/>
    <property type="project" value="TreeGrafter"/>
</dbReference>
<feature type="transmembrane region" description="Helical" evidence="10">
    <location>
        <begin position="6"/>
        <end position="23"/>
    </location>
</feature>
<feature type="transmembrane region" description="Helical" evidence="10">
    <location>
        <begin position="56"/>
        <end position="73"/>
    </location>
</feature>